<evidence type="ECO:0000313" key="3">
    <source>
        <dbReference type="Proteomes" id="UP000652761"/>
    </source>
</evidence>
<evidence type="ECO:0000313" key="2">
    <source>
        <dbReference type="EMBL" id="MQL94658.1"/>
    </source>
</evidence>
<dbReference type="Proteomes" id="UP000652761">
    <property type="component" value="Unassembled WGS sequence"/>
</dbReference>
<protein>
    <submittedName>
        <fullName evidence="2">Uncharacterized protein</fullName>
    </submittedName>
</protein>
<accession>A0A843VE75</accession>
<dbReference type="EMBL" id="NMUH01001699">
    <property type="protein sequence ID" value="MQL94658.1"/>
    <property type="molecule type" value="Genomic_DNA"/>
</dbReference>
<feature type="region of interest" description="Disordered" evidence="1">
    <location>
        <begin position="1"/>
        <end position="29"/>
    </location>
</feature>
<keyword evidence="3" id="KW-1185">Reference proteome</keyword>
<sequence length="178" mass="19016">MATEVLSPSGVPEGDASMRRHLGSDTQGVALPGDMGPVAFNNPEGDMGHVAIPWSKVKSTCDLATCDRHGVAIKMATLRPAQPFWTGRDRVLVATRPVFQKGNSNRNRKQAEGDGPHVATRMATEVLSPSGVPEGDASMRRHLGSDTQGVALPDDHPPSLPSTRPQPHHKHIRGEGIM</sequence>
<gene>
    <name evidence="2" type="ORF">Taro_027314</name>
</gene>
<comment type="caution">
    <text evidence="2">The sequence shown here is derived from an EMBL/GenBank/DDBJ whole genome shotgun (WGS) entry which is preliminary data.</text>
</comment>
<feature type="region of interest" description="Disordered" evidence="1">
    <location>
        <begin position="102"/>
        <end position="178"/>
    </location>
</feature>
<evidence type="ECO:0000256" key="1">
    <source>
        <dbReference type="SAM" id="MobiDB-lite"/>
    </source>
</evidence>
<reference evidence="2" key="1">
    <citation type="submission" date="2017-07" db="EMBL/GenBank/DDBJ databases">
        <title>Taro Niue Genome Assembly and Annotation.</title>
        <authorList>
            <person name="Atibalentja N."/>
            <person name="Keating K."/>
            <person name="Fields C.J."/>
        </authorList>
    </citation>
    <scope>NUCLEOTIDE SEQUENCE</scope>
    <source>
        <strain evidence="2">Niue_2</strain>
        <tissue evidence="2">Leaf</tissue>
    </source>
</reference>
<dbReference type="AlphaFoldDB" id="A0A843VE75"/>
<organism evidence="2 3">
    <name type="scientific">Colocasia esculenta</name>
    <name type="common">Wild taro</name>
    <name type="synonym">Arum esculentum</name>
    <dbReference type="NCBI Taxonomy" id="4460"/>
    <lineage>
        <taxon>Eukaryota</taxon>
        <taxon>Viridiplantae</taxon>
        <taxon>Streptophyta</taxon>
        <taxon>Embryophyta</taxon>
        <taxon>Tracheophyta</taxon>
        <taxon>Spermatophyta</taxon>
        <taxon>Magnoliopsida</taxon>
        <taxon>Liliopsida</taxon>
        <taxon>Araceae</taxon>
        <taxon>Aroideae</taxon>
        <taxon>Colocasieae</taxon>
        <taxon>Colocasia</taxon>
    </lineage>
</organism>
<name>A0A843VE75_COLES</name>
<proteinExistence type="predicted"/>